<reference evidence="1" key="2">
    <citation type="journal article" date="2021" name="PeerJ">
        <title>Extensive microbial diversity within the chicken gut microbiome revealed by metagenomics and culture.</title>
        <authorList>
            <person name="Gilroy R."/>
            <person name="Ravi A."/>
            <person name="Getino M."/>
            <person name="Pursley I."/>
            <person name="Horton D.L."/>
            <person name="Alikhan N.F."/>
            <person name="Baker D."/>
            <person name="Gharbi K."/>
            <person name="Hall N."/>
            <person name="Watson M."/>
            <person name="Adriaenssens E.M."/>
            <person name="Foster-Nyarko E."/>
            <person name="Jarju S."/>
            <person name="Secka A."/>
            <person name="Antonio M."/>
            <person name="Oren A."/>
            <person name="Chaudhuri R.R."/>
            <person name="La Ragione R."/>
            <person name="Hildebrand F."/>
            <person name="Pallen M.J."/>
        </authorList>
    </citation>
    <scope>NUCLEOTIDE SEQUENCE</scope>
    <source>
        <strain evidence="1">B1-16210</strain>
    </source>
</reference>
<dbReference type="Proteomes" id="UP000721442">
    <property type="component" value="Unassembled WGS sequence"/>
</dbReference>
<sequence length="111" mass="12309">MPKSIKEIMIALNQVLTTTVWVNEDRQIISLADELQIGHNNAPRSIEDLPRPSLVGAYVSLQIRTDNFDVAAESLETKALALRVKEMVFAEAKKIMDSAEGTTESRARRAA</sequence>
<proteinExistence type="predicted"/>
<evidence type="ECO:0000313" key="1">
    <source>
        <dbReference type="EMBL" id="MBO8406989.1"/>
    </source>
</evidence>
<gene>
    <name evidence="1" type="ORF">IAC77_00835</name>
</gene>
<dbReference type="EMBL" id="JADINE010000013">
    <property type="protein sequence ID" value="MBO8406989.1"/>
    <property type="molecule type" value="Genomic_DNA"/>
</dbReference>
<accession>A0A940DEE9</accession>
<organism evidence="1 2">
    <name type="scientific">Candidatus Enterousia excrementavium</name>
    <dbReference type="NCBI Taxonomy" id="2840789"/>
    <lineage>
        <taxon>Bacteria</taxon>
        <taxon>Pseudomonadati</taxon>
        <taxon>Pseudomonadota</taxon>
        <taxon>Alphaproteobacteria</taxon>
        <taxon>Candidatus Enterousia</taxon>
    </lineage>
</organism>
<comment type="caution">
    <text evidence="1">The sequence shown here is derived from an EMBL/GenBank/DDBJ whole genome shotgun (WGS) entry which is preliminary data.</text>
</comment>
<dbReference type="AlphaFoldDB" id="A0A940DEE9"/>
<evidence type="ECO:0000313" key="2">
    <source>
        <dbReference type="Proteomes" id="UP000721442"/>
    </source>
</evidence>
<protein>
    <submittedName>
        <fullName evidence="1">Uncharacterized protein</fullName>
    </submittedName>
</protein>
<name>A0A940DEE9_9PROT</name>
<reference evidence="1" key="1">
    <citation type="submission" date="2020-10" db="EMBL/GenBank/DDBJ databases">
        <authorList>
            <person name="Gilroy R."/>
        </authorList>
    </citation>
    <scope>NUCLEOTIDE SEQUENCE</scope>
    <source>
        <strain evidence="1">B1-16210</strain>
    </source>
</reference>